<accession>A0ABR3VSB1</accession>
<evidence type="ECO:0000313" key="2">
    <source>
        <dbReference type="EMBL" id="KAL1844543.1"/>
    </source>
</evidence>
<keyword evidence="3" id="KW-1185">Reference proteome</keyword>
<dbReference type="EMBL" id="JAZHXJ010001637">
    <property type="protein sequence ID" value="KAL1844543.1"/>
    <property type="molecule type" value="Genomic_DNA"/>
</dbReference>
<name>A0ABR3VSB1_9PEZI</name>
<feature type="region of interest" description="Disordered" evidence="1">
    <location>
        <begin position="81"/>
        <end position="152"/>
    </location>
</feature>
<feature type="compositionally biased region" description="Low complexity" evidence="1">
    <location>
        <begin position="96"/>
        <end position="152"/>
    </location>
</feature>
<evidence type="ECO:0000313" key="3">
    <source>
        <dbReference type="Proteomes" id="UP001586593"/>
    </source>
</evidence>
<evidence type="ECO:0000256" key="1">
    <source>
        <dbReference type="SAM" id="MobiDB-lite"/>
    </source>
</evidence>
<gene>
    <name evidence="2" type="ORF">VTK73DRAFT_2327</name>
</gene>
<reference evidence="2 3" key="1">
    <citation type="journal article" date="2024" name="Commun. Biol.">
        <title>Comparative genomic analysis of thermophilic fungi reveals convergent evolutionary adaptations and gene losses.</title>
        <authorList>
            <person name="Steindorff A.S."/>
            <person name="Aguilar-Pontes M.V."/>
            <person name="Robinson A.J."/>
            <person name="Andreopoulos B."/>
            <person name="LaButti K."/>
            <person name="Kuo A."/>
            <person name="Mondo S."/>
            <person name="Riley R."/>
            <person name="Otillar R."/>
            <person name="Haridas S."/>
            <person name="Lipzen A."/>
            <person name="Grimwood J."/>
            <person name="Schmutz J."/>
            <person name="Clum A."/>
            <person name="Reid I.D."/>
            <person name="Moisan M.C."/>
            <person name="Butler G."/>
            <person name="Nguyen T.T.M."/>
            <person name="Dewar K."/>
            <person name="Conant G."/>
            <person name="Drula E."/>
            <person name="Henrissat B."/>
            <person name="Hansel C."/>
            <person name="Singer S."/>
            <person name="Hutchinson M.I."/>
            <person name="de Vries R.P."/>
            <person name="Natvig D.O."/>
            <person name="Powell A.J."/>
            <person name="Tsang A."/>
            <person name="Grigoriev I.V."/>
        </authorList>
    </citation>
    <scope>NUCLEOTIDE SEQUENCE [LARGE SCALE GENOMIC DNA]</scope>
    <source>
        <strain evidence="2 3">ATCC 24622</strain>
    </source>
</reference>
<dbReference type="Proteomes" id="UP001586593">
    <property type="component" value="Unassembled WGS sequence"/>
</dbReference>
<comment type="caution">
    <text evidence="2">The sequence shown here is derived from an EMBL/GenBank/DDBJ whole genome shotgun (WGS) entry which is preliminary data.</text>
</comment>
<organism evidence="2 3">
    <name type="scientific">Phialemonium thermophilum</name>
    <dbReference type="NCBI Taxonomy" id="223376"/>
    <lineage>
        <taxon>Eukaryota</taxon>
        <taxon>Fungi</taxon>
        <taxon>Dikarya</taxon>
        <taxon>Ascomycota</taxon>
        <taxon>Pezizomycotina</taxon>
        <taxon>Sordariomycetes</taxon>
        <taxon>Sordariomycetidae</taxon>
        <taxon>Cephalothecales</taxon>
        <taxon>Cephalothecaceae</taxon>
        <taxon>Phialemonium</taxon>
    </lineage>
</organism>
<sequence length="152" mass="16116">MAGAETAPDCRTASTAATALCAMGQHGSVQPSNQTGFDLAEIQNMGTMQRTARKTRAWRMDSLDGTILDRPCVPVPCGGGGPTAPSCPSPTAGSWPTTRRTPTTRIRVPTPTTTRRAWHPAPTSPQMTPTPTTTRRARHSPPTTIPTTTRPV</sequence>
<proteinExistence type="predicted"/>
<protein>
    <submittedName>
        <fullName evidence="2">Uncharacterized protein</fullName>
    </submittedName>
</protein>